<dbReference type="EMBL" id="VSWC01000106">
    <property type="protein sequence ID" value="KAA1085916.1"/>
    <property type="molecule type" value="Genomic_DNA"/>
</dbReference>
<organism evidence="2 3">
    <name type="scientific">Puccinia graminis f. sp. tritici</name>
    <dbReference type="NCBI Taxonomy" id="56615"/>
    <lineage>
        <taxon>Eukaryota</taxon>
        <taxon>Fungi</taxon>
        <taxon>Dikarya</taxon>
        <taxon>Basidiomycota</taxon>
        <taxon>Pucciniomycotina</taxon>
        <taxon>Pucciniomycetes</taxon>
        <taxon>Pucciniales</taxon>
        <taxon>Pucciniaceae</taxon>
        <taxon>Puccinia</taxon>
    </lineage>
</organism>
<evidence type="ECO:0000313" key="3">
    <source>
        <dbReference type="Proteomes" id="UP000324748"/>
    </source>
</evidence>
<evidence type="ECO:0000256" key="1">
    <source>
        <dbReference type="SAM" id="Phobius"/>
    </source>
</evidence>
<evidence type="ECO:0000313" key="2">
    <source>
        <dbReference type="EMBL" id="KAA1085916.1"/>
    </source>
</evidence>
<sequence>MSLIILPRRYRSTLDYLRGELADSFSIQTFDSSISTPKLPMILCIRLPTRLSIPTVAANVPVLIISLALLEILF</sequence>
<comment type="caution">
    <text evidence="2">The sequence shown here is derived from an EMBL/GenBank/DDBJ whole genome shotgun (WGS) entry which is preliminary data.</text>
</comment>
<dbReference type="Proteomes" id="UP000324748">
    <property type="component" value="Unassembled WGS sequence"/>
</dbReference>
<keyword evidence="1" id="KW-1133">Transmembrane helix</keyword>
<feature type="transmembrane region" description="Helical" evidence="1">
    <location>
        <begin position="51"/>
        <end position="73"/>
    </location>
</feature>
<keyword evidence="1" id="KW-0472">Membrane</keyword>
<protein>
    <submittedName>
        <fullName evidence="2">Uncharacterized protein</fullName>
    </submittedName>
</protein>
<gene>
    <name evidence="2" type="ORF">PGT21_024067</name>
</gene>
<accession>A0A5B0NAY4</accession>
<keyword evidence="3" id="KW-1185">Reference proteome</keyword>
<name>A0A5B0NAY4_PUCGR</name>
<reference evidence="2 3" key="1">
    <citation type="submission" date="2019-05" db="EMBL/GenBank/DDBJ databases">
        <title>Emergence of the Ug99 lineage of the wheat stem rust pathogen through somatic hybridization.</title>
        <authorList>
            <person name="Li F."/>
            <person name="Upadhyaya N.M."/>
            <person name="Sperschneider J."/>
            <person name="Matny O."/>
            <person name="Nguyen-Phuc H."/>
            <person name="Mago R."/>
            <person name="Raley C."/>
            <person name="Miller M.E."/>
            <person name="Silverstein K.A.T."/>
            <person name="Henningsen E."/>
            <person name="Hirsch C.D."/>
            <person name="Visser B."/>
            <person name="Pretorius Z.A."/>
            <person name="Steffenson B.J."/>
            <person name="Schwessinger B."/>
            <person name="Dodds P.N."/>
            <person name="Figueroa M."/>
        </authorList>
    </citation>
    <scope>NUCLEOTIDE SEQUENCE [LARGE SCALE GENOMIC DNA]</scope>
    <source>
        <strain evidence="2">21-0</strain>
    </source>
</reference>
<proteinExistence type="predicted"/>
<dbReference type="AlphaFoldDB" id="A0A5B0NAY4"/>
<keyword evidence="1" id="KW-0812">Transmembrane</keyword>